<keyword evidence="7" id="KW-0150">Chloroplast</keyword>
<keyword evidence="7" id="KW-0934">Plastid</keyword>
<dbReference type="GO" id="GO:0140359">
    <property type="term" value="F:ABC-type transporter activity"/>
    <property type="evidence" value="ECO:0007669"/>
    <property type="project" value="InterPro"/>
</dbReference>
<dbReference type="AlphaFoldDB" id="A0A1Y9TM78"/>
<evidence type="ECO:0000256" key="1">
    <source>
        <dbReference type="ARBA" id="ARBA00004141"/>
    </source>
</evidence>
<feature type="transmembrane region" description="Helical" evidence="5">
    <location>
        <begin position="170"/>
        <end position="194"/>
    </location>
</feature>
<comment type="subcellular location">
    <subcellularLocation>
        <location evidence="1">Membrane</location>
        <topology evidence="1">Multi-pass membrane protein</topology>
    </subcellularLocation>
</comment>
<dbReference type="PIRSF" id="PIRSF006648">
    <property type="entry name" value="DrrB"/>
    <property type="match status" value="1"/>
</dbReference>
<dbReference type="RefSeq" id="YP_009370272.1">
    <property type="nucleotide sequence ID" value="NC_034787.1"/>
</dbReference>
<dbReference type="InterPro" id="IPR051784">
    <property type="entry name" value="Nod_factor_ABC_transporter"/>
</dbReference>
<dbReference type="PRINTS" id="PR00164">
    <property type="entry name" value="ABC2TRNSPORT"/>
</dbReference>
<evidence type="ECO:0000313" key="7">
    <source>
        <dbReference type="EMBL" id="ARO90761.1"/>
    </source>
</evidence>
<keyword evidence="4 5" id="KW-0472">Membrane</keyword>
<dbReference type="Pfam" id="PF01061">
    <property type="entry name" value="ABC2_membrane"/>
    <property type="match status" value="1"/>
</dbReference>
<protein>
    <submittedName>
        <fullName evidence="7">ABC transporter</fullName>
    </submittedName>
</protein>
<dbReference type="GO" id="GO:0043190">
    <property type="term" value="C:ATP-binding cassette (ABC) transporter complex"/>
    <property type="evidence" value="ECO:0007669"/>
    <property type="project" value="InterPro"/>
</dbReference>
<gene>
    <name evidence="7" type="primary">ycf38</name>
</gene>
<dbReference type="PANTHER" id="PTHR43229:SF2">
    <property type="entry name" value="NODULATION PROTEIN J"/>
    <property type="match status" value="1"/>
</dbReference>
<reference evidence="7" key="1">
    <citation type="submission" date="2017-03" db="EMBL/GenBank/DDBJ databases">
        <title>The new red algal subphylum Proteorhodophytina comprises the largest and most divergent plastid genomes known.</title>
        <authorList>
            <person name="Munoz-Gomez S.A."/>
            <person name="Mejia-Franco F.G."/>
            <person name="Durnin K."/>
            <person name="Morgan C."/>
            <person name="Grisdale C.J."/>
            <person name="Archibald J.M."/>
            <person name="Slamovits C.H."/>
        </authorList>
    </citation>
    <scope>NUCLEOTIDE SEQUENCE</scope>
    <source>
        <strain evidence="7">NIES-2742</strain>
    </source>
</reference>
<proteinExistence type="predicted"/>
<keyword evidence="2 5" id="KW-0812">Transmembrane</keyword>
<dbReference type="InterPro" id="IPR013525">
    <property type="entry name" value="ABC2_TM"/>
</dbReference>
<dbReference type="PANTHER" id="PTHR43229">
    <property type="entry name" value="NODULATION PROTEIN J"/>
    <property type="match status" value="1"/>
</dbReference>
<feature type="transmembrane region" description="Helical" evidence="5">
    <location>
        <begin position="200"/>
        <end position="222"/>
    </location>
</feature>
<dbReference type="EMBL" id="KY709209">
    <property type="protein sequence ID" value="ARO90761.1"/>
    <property type="molecule type" value="Genomic_DNA"/>
</dbReference>
<feature type="transmembrane region" description="Helical" evidence="5">
    <location>
        <begin position="86"/>
        <end position="111"/>
    </location>
</feature>
<keyword evidence="3 5" id="KW-1133">Transmembrane helix</keyword>
<sequence length="272" mass="30737">MTKFKDMTINHQVLCPNWNLNDNRGYSLLSNLVQENFALIKRLVLQSYRRSSTLIVGIIQPLLWQSLFGAVSLFQDVNITISITSYKVFLSSGIIVFTAFTSALNSGLNIMFDREFGFFNRLLIIPLTSRFSISIASVIFMSSFSFFQTILIMGGNIIYKSITNDIYRLILINSIIFLMIGGVTIFSFALTFFLPGHIELLAFIFLVNSPILFASTALAPLLSMPSWLQIIASINPITYTIEAIRYLSTTEHLSYKNTIINSILGQFNLEQM</sequence>
<name>A0A1Y9TM78_9RHOD</name>
<feature type="transmembrane region" description="Helical" evidence="5">
    <location>
        <begin position="131"/>
        <end position="158"/>
    </location>
</feature>
<dbReference type="InterPro" id="IPR000412">
    <property type="entry name" value="ABC_2_transport"/>
</dbReference>
<evidence type="ECO:0000259" key="6">
    <source>
        <dbReference type="Pfam" id="PF01061"/>
    </source>
</evidence>
<evidence type="ECO:0000256" key="5">
    <source>
        <dbReference type="SAM" id="Phobius"/>
    </source>
</evidence>
<dbReference type="GeneID" id="32887459"/>
<feature type="domain" description="ABC-2 type transporter transmembrane" evidence="6">
    <location>
        <begin position="36"/>
        <end position="246"/>
    </location>
</feature>
<organism evidence="7">
    <name type="scientific">Bulboplastis apyrenoidosa</name>
    <dbReference type="NCBI Taxonomy" id="1070855"/>
    <lineage>
        <taxon>Eukaryota</taxon>
        <taxon>Rhodophyta</taxon>
        <taxon>Rhodellophyceae</taxon>
        <taxon>Dixoniellales</taxon>
        <taxon>Dixoniellaceae</taxon>
        <taxon>Bulboplastis</taxon>
    </lineage>
</organism>
<accession>A0A1Y9TM78</accession>
<evidence type="ECO:0000256" key="2">
    <source>
        <dbReference type="ARBA" id="ARBA00022692"/>
    </source>
</evidence>
<geneLocation type="chloroplast" evidence="7"/>
<evidence type="ECO:0000256" key="3">
    <source>
        <dbReference type="ARBA" id="ARBA00022989"/>
    </source>
</evidence>
<evidence type="ECO:0000256" key="4">
    <source>
        <dbReference type="ARBA" id="ARBA00023136"/>
    </source>
</evidence>